<protein>
    <submittedName>
        <fullName evidence="1">Uncharacterized protein</fullName>
    </submittedName>
</protein>
<comment type="caution">
    <text evidence="1">The sequence shown here is derived from an EMBL/GenBank/DDBJ whole genome shotgun (WGS) entry which is preliminary data.</text>
</comment>
<keyword evidence="2" id="KW-1185">Reference proteome</keyword>
<name>A0A7J6W9L9_THATH</name>
<dbReference type="Proteomes" id="UP000554482">
    <property type="component" value="Unassembled WGS sequence"/>
</dbReference>
<proteinExistence type="predicted"/>
<gene>
    <name evidence="1" type="ORF">FRX31_017328</name>
</gene>
<accession>A0A7J6W9L9</accession>
<sequence>MIVADQFYEGACNLHVRRRRPRGGKVHAMETIVAILKNDELDDNEFGNSMVHNHNTIKGFHNV</sequence>
<evidence type="ECO:0000313" key="2">
    <source>
        <dbReference type="Proteomes" id="UP000554482"/>
    </source>
</evidence>
<dbReference type="EMBL" id="JABWDY010020532">
    <property type="protein sequence ID" value="KAF5193085.1"/>
    <property type="molecule type" value="Genomic_DNA"/>
</dbReference>
<reference evidence="1 2" key="1">
    <citation type="submission" date="2020-06" db="EMBL/GenBank/DDBJ databases">
        <title>Transcriptomic and genomic resources for Thalictrum thalictroides and T. hernandezii: Facilitating candidate gene discovery in an emerging model plant lineage.</title>
        <authorList>
            <person name="Arias T."/>
            <person name="Riano-Pachon D.M."/>
            <person name="Di Stilio V.S."/>
        </authorList>
    </citation>
    <scope>NUCLEOTIDE SEQUENCE [LARGE SCALE GENOMIC DNA]</scope>
    <source>
        <strain evidence="2">cv. WT478/WT964</strain>
        <tissue evidence="1">Leaves</tissue>
    </source>
</reference>
<evidence type="ECO:0000313" key="1">
    <source>
        <dbReference type="EMBL" id="KAF5193085.1"/>
    </source>
</evidence>
<dbReference type="AlphaFoldDB" id="A0A7J6W9L9"/>
<organism evidence="1 2">
    <name type="scientific">Thalictrum thalictroides</name>
    <name type="common">Rue-anemone</name>
    <name type="synonym">Anemone thalictroides</name>
    <dbReference type="NCBI Taxonomy" id="46969"/>
    <lineage>
        <taxon>Eukaryota</taxon>
        <taxon>Viridiplantae</taxon>
        <taxon>Streptophyta</taxon>
        <taxon>Embryophyta</taxon>
        <taxon>Tracheophyta</taxon>
        <taxon>Spermatophyta</taxon>
        <taxon>Magnoliopsida</taxon>
        <taxon>Ranunculales</taxon>
        <taxon>Ranunculaceae</taxon>
        <taxon>Thalictroideae</taxon>
        <taxon>Thalictrum</taxon>
    </lineage>
</organism>